<feature type="region of interest" description="Disordered" evidence="1">
    <location>
        <begin position="30"/>
        <end position="56"/>
    </location>
</feature>
<dbReference type="Proteomes" id="UP000199150">
    <property type="component" value="Unassembled WGS sequence"/>
</dbReference>
<accession>A0A1G4TGQ5</accession>
<proteinExistence type="predicted"/>
<reference evidence="3" key="1">
    <citation type="submission" date="2016-10" db="EMBL/GenBank/DDBJ databases">
        <authorList>
            <person name="Varghese N."/>
            <person name="Submissions S."/>
        </authorList>
    </citation>
    <scope>NUCLEOTIDE SEQUENCE [LARGE SCALE GENOMIC DNA]</scope>
    <source>
        <strain evidence="3">CGMCC 1.3431</strain>
    </source>
</reference>
<organism evidence="2 3">
    <name type="scientific">Asticcacaulis taihuensis</name>
    <dbReference type="NCBI Taxonomy" id="260084"/>
    <lineage>
        <taxon>Bacteria</taxon>
        <taxon>Pseudomonadati</taxon>
        <taxon>Pseudomonadota</taxon>
        <taxon>Alphaproteobacteria</taxon>
        <taxon>Caulobacterales</taxon>
        <taxon>Caulobacteraceae</taxon>
        <taxon>Asticcacaulis</taxon>
    </lineage>
</organism>
<dbReference type="STRING" id="260084.SAMN02927928_3547"/>
<keyword evidence="3" id="KW-1185">Reference proteome</keyword>
<evidence type="ECO:0000313" key="2">
    <source>
        <dbReference type="EMBL" id="SCW80482.1"/>
    </source>
</evidence>
<gene>
    <name evidence="2" type="ORF">SAMN02927928_3547</name>
</gene>
<name>A0A1G4TGQ5_9CAUL</name>
<protein>
    <recommendedName>
        <fullName evidence="4">Transcriptional regulator</fullName>
    </recommendedName>
</protein>
<dbReference type="AlphaFoldDB" id="A0A1G4TGQ5"/>
<feature type="compositionally biased region" description="Basic and acidic residues" evidence="1">
    <location>
        <begin position="47"/>
        <end position="56"/>
    </location>
</feature>
<feature type="compositionally biased region" description="Low complexity" evidence="1">
    <location>
        <begin position="36"/>
        <end position="46"/>
    </location>
</feature>
<evidence type="ECO:0008006" key="4">
    <source>
        <dbReference type="Google" id="ProtNLM"/>
    </source>
</evidence>
<evidence type="ECO:0000256" key="1">
    <source>
        <dbReference type="SAM" id="MobiDB-lite"/>
    </source>
</evidence>
<sequence length="56" mass="6279">MSEMPKIPKRKLTQAEMRAARLQSALRDNLRRRKAAAATPDEQAAADNEKGKQNES</sequence>
<dbReference type="RefSeq" id="WP_170828363.1">
    <property type="nucleotide sequence ID" value="NZ_CBCRYE010000002.1"/>
</dbReference>
<evidence type="ECO:0000313" key="3">
    <source>
        <dbReference type="Proteomes" id="UP000199150"/>
    </source>
</evidence>
<dbReference type="EMBL" id="FMTS01000008">
    <property type="protein sequence ID" value="SCW80482.1"/>
    <property type="molecule type" value="Genomic_DNA"/>
</dbReference>